<dbReference type="AlphaFoldDB" id="A0A6P2SH24"/>
<proteinExistence type="predicted"/>
<name>A0A6P2SH24_BURL3</name>
<accession>A0A6P2SH24</accession>
<organism evidence="1 2">
    <name type="scientific">Burkholderia lata (strain ATCC 17760 / DSM 23089 / LMG 22485 / NCIMB 9086 / R18194 / 383)</name>
    <dbReference type="NCBI Taxonomy" id="482957"/>
    <lineage>
        <taxon>Bacteria</taxon>
        <taxon>Pseudomonadati</taxon>
        <taxon>Pseudomonadota</taxon>
        <taxon>Betaproteobacteria</taxon>
        <taxon>Burkholderiales</taxon>
        <taxon>Burkholderiaceae</taxon>
        <taxon>Burkholderia</taxon>
        <taxon>Burkholderia cepacia complex</taxon>
    </lineage>
</organism>
<protein>
    <submittedName>
        <fullName evidence="1">Uncharacterized protein</fullName>
    </submittedName>
</protein>
<dbReference type="EMBL" id="CABVPY010000118">
    <property type="protein sequence ID" value="VWC49936.1"/>
    <property type="molecule type" value="Genomic_DNA"/>
</dbReference>
<sequence>MFSASEIIRALMSMPDAIPARELGTAPVVVLVTGVFVSPSPMPAITQPGSIVIQLAWSAALPIRISAKPAAIVNRPPGITTPGP</sequence>
<evidence type="ECO:0000313" key="2">
    <source>
        <dbReference type="Proteomes" id="UP000494170"/>
    </source>
</evidence>
<evidence type="ECO:0000313" key="1">
    <source>
        <dbReference type="EMBL" id="VWC49936.1"/>
    </source>
</evidence>
<dbReference type="Proteomes" id="UP000494170">
    <property type="component" value="Unassembled WGS sequence"/>
</dbReference>
<gene>
    <name evidence="1" type="ORF">BLA6863_07772</name>
</gene>
<reference evidence="1 2" key="1">
    <citation type="submission" date="2019-09" db="EMBL/GenBank/DDBJ databases">
        <authorList>
            <person name="Depoorter E."/>
        </authorList>
    </citation>
    <scope>NUCLEOTIDE SEQUENCE [LARGE SCALE GENOMIC DNA]</scope>
    <source>
        <strain evidence="1">LMG 6863</strain>
    </source>
</reference>